<keyword evidence="4" id="KW-0227">DNA damage</keyword>
<sequence length="292" mass="33007">MSEIKKPMLAETCKDSSTLVFPVLGTPKLDGIRCLVIGGRALSRKFKEIPNRHIQALVSKLPEGLDGELMLRDQSKPFQAVTSAVMREDGEPDFVYNVFDYVIDKLTMSYKGRMFQLQKLDVPEFVQKILPTVISTRSNLKTFEEKCLRHGYEGVMIRSFEGPYKCGRSTVREGFLLKIKRFKDSEATIVGFTARMHNTNVLKKDELGHAKRSSAKAGLVATATLGTLEVIDIKTNVPFEIGTGFDDVLRKKIWDDKSAVRGKIVKYKFQEVGTMDKPRFPVFLGFRDARDL</sequence>
<reference evidence="8" key="1">
    <citation type="journal article" date="2015" name="Nature">
        <title>Complex archaea that bridge the gap between prokaryotes and eukaryotes.</title>
        <authorList>
            <person name="Spang A."/>
            <person name="Saw J.H."/>
            <person name="Jorgensen S.L."/>
            <person name="Zaremba-Niedzwiedzka K."/>
            <person name="Martijn J."/>
            <person name="Lind A.E."/>
            <person name="van Eijk R."/>
            <person name="Schleper C."/>
            <person name="Guy L."/>
            <person name="Ettema T.J."/>
        </authorList>
    </citation>
    <scope>NUCLEOTIDE SEQUENCE</scope>
</reference>
<evidence type="ECO:0000256" key="2">
    <source>
        <dbReference type="ARBA" id="ARBA00022598"/>
    </source>
</evidence>
<evidence type="ECO:0008006" key="9">
    <source>
        <dbReference type="Google" id="ProtNLM"/>
    </source>
</evidence>
<dbReference type="InterPro" id="IPR012310">
    <property type="entry name" value="DNA_ligase_ATP-dep_cent"/>
</dbReference>
<comment type="caution">
    <text evidence="8">The sequence shown here is derived from an EMBL/GenBank/DDBJ whole genome shotgun (WGS) entry which is preliminary data.</text>
</comment>
<dbReference type="PANTHER" id="PTHR47810">
    <property type="entry name" value="DNA LIGASE"/>
    <property type="match status" value="1"/>
</dbReference>
<dbReference type="GO" id="GO:0003910">
    <property type="term" value="F:DNA ligase (ATP) activity"/>
    <property type="evidence" value="ECO:0007669"/>
    <property type="project" value="InterPro"/>
</dbReference>
<dbReference type="GO" id="GO:0006310">
    <property type="term" value="P:DNA recombination"/>
    <property type="evidence" value="ECO:0007669"/>
    <property type="project" value="InterPro"/>
</dbReference>
<dbReference type="PROSITE" id="PS00333">
    <property type="entry name" value="DNA_LIGASE_A2"/>
    <property type="match status" value="1"/>
</dbReference>
<dbReference type="GO" id="GO:0006281">
    <property type="term" value="P:DNA repair"/>
    <property type="evidence" value="ECO:0007669"/>
    <property type="project" value="UniProtKB-KW"/>
</dbReference>
<dbReference type="PANTHER" id="PTHR47810:SF1">
    <property type="entry name" value="DNA LIGASE B"/>
    <property type="match status" value="1"/>
</dbReference>
<evidence type="ECO:0000313" key="8">
    <source>
        <dbReference type="EMBL" id="KKN30171.1"/>
    </source>
</evidence>
<comment type="cofactor">
    <cofactor evidence="1">
        <name>a divalent metal cation</name>
        <dbReference type="ChEBI" id="CHEBI:60240"/>
    </cofactor>
</comment>
<evidence type="ECO:0000256" key="4">
    <source>
        <dbReference type="ARBA" id="ARBA00022763"/>
    </source>
</evidence>
<name>A0A0F9RZ24_9ZZZZ</name>
<organism evidence="8">
    <name type="scientific">marine sediment metagenome</name>
    <dbReference type="NCBI Taxonomy" id="412755"/>
    <lineage>
        <taxon>unclassified sequences</taxon>
        <taxon>metagenomes</taxon>
        <taxon>ecological metagenomes</taxon>
    </lineage>
</organism>
<dbReference type="GO" id="GO:0006260">
    <property type="term" value="P:DNA replication"/>
    <property type="evidence" value="ECO:0007669"/>
    <property type="project" value="UniProtKB-KW"/>
</dbReference>
<dbReference type="Gene3D" id="2.40.50.140">
    <property type="entry name" value="Nucleic acid-binding proteins"/>
    <property type="match status" value="1"/>
</dbReference>
<protein>
    <recommendedName>
        <fullName evidence="9">ATP-dependent DNA ligase family profile domain-containing protein</fullName>
    </recommendedName>
</protein>
<dbReference type="InterPro" id="IPR012340">
    <property type="entry name" value="NA-bd_OB-fold"/>
</dbReference>
<keyword evidence="3" id="KW-0235">DNA replication</keyword>
<gene>
    <name evidence="8" type="ORF">LCGC14_0836850</name>
</gene>
<evidence type="ECO:0000259" key="7">
    <source>
        <dbReference type="Pfam" id="PF14743"/>
    </source>
</evidence>
<dbReference type="InterPro" id="IPR050326">
    <property type="entry name" value="NAD_dep_DNA_ligaseB"/>
</dbReference>
<dbReference type="CDD" id="cd07896">
    <property type="entry name" value="Adenylation_kDNA_ligase_like"/>
    <property type="match status" value="1"/>
</dbReference>
<feature type="domain" description="ATP-dependent DNA ligase family profile" evidence="6">
    <location>
        <begin position="7"/>
        <end position="180"/>
    </location>
</feature>
<evidence type="ECO:0000256" key="5">
    <source>
        <dbReference type="ARBA" id="ARBA00023204"/>
    </source>
</evidence>
<evidence type="ECO:0000256" key="3">
    <source>
        <dbReference type="ARBA" id="ARBA00022705"/>
    </source>
</evidence>
<evidence type="ECO:0000259" key="6">
    <source>
        <dbReference type="Pfam" id="PF01068"/>
    </source>
</evidence>
<dbReference type="Gene3D" id="3.30.470.30">
    <property type="entry name" value="DNA ligase/mRNA capping enzyme"/>
    <property type="match status" value="1"/>
</dbReference>
<keyword evidence="2" id="KW-0436">Ligase</keyword>
<dbReference type="InterPro" id="IPR016059">
    <property type="entry name" value="DNA_ligase_ATP-dep_CS"/>
</dbReference>
<dbReference type="GO" id="GO:0005524">
    <property type="term" value="F:ATP binding"/>
    <property type="evidence" value="ECO:0007669"/>
    <property type="project" value="InterPro"/>
</dbReference>
<dbReference type="AlphaFoldDB" id="A0A0F9RZ24"/>
<dbReference type="EMBL" id="LAZR01002429">
    <property type="protein sequence ID" value="KKN30171.1"/>
    <property type="molecule type" value="Genomic_DNA"/>
</dbReference>
<feature type="domain" description="DNA ligase OB-like" evidence="7">
    <location>
        <begin position="225"/>
        <end position="287"/>
    </location>
</feature>
<evidence type="ECO:0000256" key="1">
    <source>
        <dbReference type="ARBA" id="ARBA00001968"/>
    </source>
</evidence>
<dbReference type="InterPro" id="IPR029319">
    <property type="entry name" value="DNA_ligase_OB"/>
</dbReference>
<keyword evidence="5" id="KW-0234">DNA repair</keyword>
<dbReference type="SUPFAM" id="SSF56091">
    <property type="entry name" value="DNA ligase/mRNA capping enzyme, catalytic domain"/>
    <property type="match status" value="1"/>
</dbReference>
<proteinExistence type="predicted"/>
<dbReference type="Gene3D" id="3.30.1490.70">
    <property type="match status" value="1"/>
</dbReference>
<accession>A0A0F9RZ24</accession>
<dbReference type="Pfam" id="PF14743">
    <property type="entry name" value="DNA_ligase_OB_2"/>
    <property type="match status" value="1"/>
</dbReference>
<dbReference type="SUPFAM" id="SSF50249">
    <property type="entry name" value="Nucleic acid-binding proteins"/>
    <property type="match status" value="1"/>
</dbReference>
<dbReference type="Pfam" id="PF01068">
    <property type="entry name" value="DNA_ligase_A_M"/>
    <property type="match status" value="1"/>
</dbReference>